<protein>
    <submittedName>
        <fullName evidence="2">Sulfur transfer protein</fullName>
    </submittedName>
</protein>
<dbReference type="InterPro" id="IPR003749">
    <property type="entry name" value="ThiS/MoaD-like"/>
</dbReference>
<dbReference type="EMBL" id="LN899821">
    <property type="protein sequence ID" value="CUV20124.1"/>
    <property type="molecule type" value="Genomic_DNA"/>
</dbReference>
<accession>A0A0S4UD19</accession>
<dbReference type="Gene3D" id="3.10.20.30">
    <property type="match status" value="1"/>
</dbReference>
<feature type="signal peptide" evidence="1">
    <location>
        <begin position="1"/>
        <end position="23"/>
    </location>
</feature>
<reference evidence="2" key="1">
    <citation type="submission" date="2015-10" db="EMBL/GenBank/DDBJ databases">
        <authorList>
            <person name="Gilbert D.G."/>
        </authorList>
    </citation>
    <scope>NUCLEOTIDE SEQUENCE</scope>
    <source>
        <strain evidence="2">Phyl III-seqv23</strain>
    </source>
</reference>
<keyword evidence="1" id="KW-0732">Signal</keyword>
<name>A0A0S4UD19_RALSL</name>
<evidence type="ECO:0000256" key="1">
    <source>
        <dbReference type="SAM" id="SignalP"/>
    </source>
</evidence>
<gene>
    <name evidence="2" type="primary">thiS</name>
    <name evidence="2" type="ORF">PSS4_v1_1340006</name>
</gene>
<proteinExistence type="predicted"/>
<dbReference type="InterPro" id="IPR012675">
    <property type="entry name" value="Beta-grasp_dom_sf"/>
</dbReference>
<organism evidence="2">
    <name type="scientific">Ralstonia solanacearum</name>
    <name type="common">Pseudomonas solanacearum</name>
    <dbReference type="NCBI Taxonomy" id="305"/>
    <lineage>
        <taxon>Bacteria</taxon>
        <taxon>Pseudomonadati</taxon>
        <taxon>Pseudomonadota</taxon>
        <taxon>Betaproteobacteria</taxon>
        <taxon>Burkholderiales</taxon>
        <taxon>Burkholderiaceae</taxon>
        <taxon>Ralstonia</taxon>
        <taxon>Ralstonia solanacearum species complex</taxon>
    </lineage>
</organism>
<feature type="chain" id="PRO_5006628681" evidence="1">
    <location>
        <begin position="24"/>
        <end position="91"/>
    </location>
</feature>
<dbReference type="AlphaFoldDB" id="A0A0S4UD19"/>
<evidence type="ECO:0000313" key="2">
    <source>
        <dbReference type="EMBL" id="CUV20124.1"/>
    </source>
</evidence>
<dbReference type="InterPro" id="IPR016155">
    <property type="entry name" value="Mopterin_synth/thiamin_S_b"/>
</dbReference>
<dbReference type="SUPFAM" id="SSF54285">
    <property type="entry name" value="MoaD/ThiS"/>
    <property type="match status" value="1"/>
</dbReference>
<dbReference type="Pfam" id="PF02597">
    <property type="entry name" value="ThiS"/>
    <property type="match status" value="1"/>
</dbReference>
<dbReference type="CDD" id="cd00565">
    <property type="entry name" value="Ubl_ThiS"/>
    <property type="match status" value="1"/>
</dbReference>
<sequence>MARTLRRARIARTCFAMTLNVTLNDLSLALPAGSTLADAIAFVTTTAAPQLQIAPPFAASVNGDFVPKARHAQHALRSGDRIALVQPVVGG</sequence>